<keyword evidence="3" id="KW-1185">Reference proteome</keyword>
<dbReference type="Proteomes" id="UP000000311">
    <property type="component" value="Unassembled WGS sequence"/>
</dbReference>
<dbReference type="AlphaFoldDB" id="E1ZY12"/>
<organism evidence="3">
    <name type="scientific">Camponotus floridanus</name>
    <name type="common">Florida carpenter ant</name>
    <dbReference type="NCBI Taxonomy" id="104421"/>
    <lineage>
        <taxon>Eukaryota</taxon>
        <taxon>Metazoa</taxon>
        <taxon>Ecdysozoa</taxon>
        <taxon>Arthropoda</taxon>
        <taxon>Hexapoda</taxon>
        <taxon>Insecta</taxon>
        <taxon>Pterygota</taxon>
        <taxon>Neoptera</taxon>
        <taxon>Endopterygota</taxon>
        <taxon>Hymenoptera</taxon>
        <taxon>Apocrita</taxon>
        <taxon>Aculeata</taxon>
        <taxon>Formicoidea</taxon>
        <taxon>Formicidae</taxon>
        <taxon>Formicinae</taxon>
        <taxon>Camponotus</taxon>
    </lineage>
</organism>
<dbReference type="EMBL" id="GL435164">
    <property type="protein sequence ID" value="EFN73931.1"/>
    <property type="molecule type" value="Genomic_DNA"/>
</dbReference>
<name>E1ZY12_CAMFO</name>
<dbReference type="OrthoDB" id="10051804at2759"/>
<reference evidence="2 3" key="1">
    <citation type="journal article" date="2010" name="Science">
        <title>Genomic comparison of the ants Camponotus floridanus and Harpegnathos saltator.</title>
        <authorList>
            <person name="Bonasio R."/>
            <person name="Zhang G."/>
            <person name="Ye C."/>
            <person name="Mutti N.S."/>
            <person name="Fang X."/>
            <person name="Qin N."/>
            <person name="Donahue G."/>
            <person name="Yang P."/>
            <person name="Li Q."/>
            <person name="Li C."/>
            <person name="Zhang P."/>
            <person name="Huang Z."/>
            <person name="Berger S.L."/>
            <person name="Reinberg D."/>
            <person name="Wang J."/>
            <person name="Liebig J."/>
        </authorList>
    </citation>
    <scope>NUCLEOTIDE SEQUENCE [LARGE SCALE GENOMIC DNA]</scope>
    <source>
        <strain evidence="3">C129</strain>
    </source>
</reference>
<feature type="compositionally biased region" description="Basic and acidic residues" evidence="1">
    <location>
        <begin position="311"/>
        <end position="329"/>
    </location>
</feature>
<feature type="region of interest" description="Disordered" evidence="1">
    <location>
        <begin position="311"/>
        <end position="330"/>
    </location>
</feature>
<dbReference type="PANTHER" id="PTHR33964">
    <property type="entry name" value="RE45066P-RELATED"/>
    <property type="match status" value="1"/>
</dbReference>
<dbReference type="InParanoid" id="E1ZY12"/>
<accession>E1ZY12</accession>
<gene>
    <name evidence="2" type="ORF">EAG_13381</name>
</gene>
<evidence type="ECO:0000256" key="1">
    <source>
        <dbReference type="SAM" id="MobiDB-lite"/>
    </source>
</evidence>
<evidence type="ECO:0000313" key="3">
    <source>
        <dbReference type="Proteomes" id="UP000000311"/>
    </source>
</evidence>
<proteinExistence type="predicted"/>
<sequence length="412" mass="48067">MGKEMDGETGVEKFQVGAKARASGPIVLASCRGEECGHEELVRCARPLEKISSNDLGLVVTKKEELNKLCPDLEAGMKCITKYTLNCMKEKQREHFNLLYTGTNQVIMELCHDGPYQDEFLKHAPCMQKVKAEYEMCYKTYQKATLEMEIISNRTAVTQEKIKSFCCSFTEYLECSHHAVRRQCGDDTARFTKDFLDRMATSLLKLDAKSFCHYANDAYSPYEILHVIGSSQNHFLSSEDGGWERERKRKGGKRWGIKREEWQDEDKSLGHEEEGESFDFYRALLQREYIPYFRRVLEEWWKERRDRKAEKRDGEGKHRAKKEDPRTGTRGENVYISRKKHVSFFKENTFLFARWRDGAGDGDNHDYEKNDRQISLHRGISSNSAFAKFPTSYVLDYRDLRKAYEKKEDAKG</sequence>
<evidence type="ECO:0000313" key="2">
    <source>
        <dbReference type="EMBL" id="EFN73931.1"/>
    </source>
</evidence>
<dbReference type="PANTHER" id="PTHR33964:SF1">
    <property type="entry name" value="RE45066P"/>
    <property type="match status" value="1"/>
</dbReference>
<protein>
    <submittedName>
        <fullName evidence="2">Uncharacterized protein</fullName>
    </submittedName>
</protein>